<name>A0AAW0IF49_MYOGA</name>
<evidence type="ECO:0000256" key="1">
    <source>
        <dbReference type="SAM" id="MobiDB-lite"/>
    </source>
</evidence>
<sequence length="126" mass="14838">MLQPPEEGEKRSAKQSPGVPDRVPLRDLLTDIRHVAECIPNFIRLIICYQAVEDQVKICGRRRDADVCELFLSKKQLTEVVDLSRFKNLKYLWLHHNKVMLRFIFKLLKSLNFMLNLMALIFRILS</sequence>
<feature type="region of interest" description="Disordered" evidence="1">
    <location>
        <begin position="1"/>
        <end position="22"/>
    </location>
</feature>
<organism evidence="2 3">
    <name type="scientific">Myodes glareolus</name>
    <name type="common">Bank vole</name>
    <name type="synonym">Clethrionomys glareolus</name>
    <dbReference type="NCBI Taxonomy" id="447135"/>
    <lineage>
        <taxon>Eukaryota</taxon>
        <taxon>Metazoa</taxon>
        <taxon>Chordata</taxon>
        <taxon>Craniata</taxon>
        <taxon>Vertebrata</taxon>
        <taxon>Euteleostomi</taxon>
        <taxon>Mammalia</taxon>
        <taxon>Eutheria</taxon>
        <taxon>Euarchontoglires</taxon>
        <taxon>Glires</taxon>
        <taxon>Rodentia</taxon>
        <taxon>Myomorpha</taxon>
        <taxon>Muroidea</taxon>
        <taxon>Cricetidae</taxon>
        <taxon>Arvicolinae</taxon>
        <taxon>Myodes</taxon>
    </lineage>
</organism>
<comment type="caution">
    <text evidence="2">The sequence shown here is derived from an EMBL/GenBank/DDBJ whole genome shotgun (WGS) entry which is preliminary data.</text>
</comment>
<dbReference type="PANTHER" id="PTHR46759">
    <property type="entry name" value="LEUCINE-RICH REPEAT-CONTAINING PROTEIN 72"/>
    <property type="match status" value="1"/>
</dbReference>
<dbReference type="InterPro" id="IPR042655">
    <property type="entry name" value="LRC72"/>
</dbReference>
<feature type="non-terminal residue" evidence="2">
    <location>
        <position position="126"/>
    </location>
</feature>
<dbReference type="Proteomes" id="UP001488838">
    <property type="component" value="Unassembled WGS sequence"/>
</dbReference>
<accession>A0AAW0IF49</accession>
<keyword evidence="3" id="KW-1185">Reference proteome</keyword>
<dbReference type="AlphaFoldDB" id="A0AAW0IF49"/>
<dbReference type="PANTHER" id="PTHR46759:SF1">
    <property type="entry name" value="LEUCINE-RICH REPEAT-CONTAINING PROTEIN 72"/>
    <property type="match status" value="1"/>
</dbReference>
<protein>
    <submittedName>
        <fullName evidence="2">Uncharacterized protein</fullName>
    </submittedName>
</protein>
<gene>
    <name evidence="2" type="ORF">U0070_021767</name>
</gene>
<evidence type="ECO:0000313" key="2">
    <source>
        <dbReference type="EMBL" id="KAK7813008.1"/>
    </source>
</evidence>
<reference evidence="2 3" key="1">
    <citation type="journal article" date="2023" name="bioRxiv">
        <title>Conserved and derived expression patterns and positive selection on dental genes reveal complex evolutionary context of ever-growing rodent molars.</title>
        <authorList>
            <person name="Calamari Z.T."/>
            <person name="Song A."/>
            <person name="Cohen E."/>
            <person name="Akter M."/>
            <person name="Roy R.D."/>
            <person name="Hallikas O."/>
            <person name="Christensen M.M."/>
            <person name="Li P."/>
            <person name="Marangoni P."/>
            <person name="Jernvall J."/>
            <person name="Klein O.D."/>
        </authorList>
    </citation>
    <scope>NUCLEOTIDE SEQUENCE [LARGE SCALE GENOMIC DNA]</scope>
    <source>
        <strain evidence="2">V071</strain>
    </source>
</reference>
<proteinExistence type="predicted"/>
<evidence type="ECO:0000313" key="3">
    <source>
        <dbReference type="Proteomes" id="UP001488838"/>
    </source>
</evidence>
<dbReference type="EMBL" id="JBBHLL010000140">
    <property type="protein sequence ID" value="KAK7813008.1"/>
    <property type="molecule type" value="Genomic_DNA"/>
</dbReference>